<reference evidence="5" key="1">
    <citation type="journal article" date="2023" name="Commun. Biol.">
        <title>Genome analysis of Parmales, the sister group of diatoms, reveals the evolutionary specialization of diatoms from phago-mixotrophs to photoautotrophs.</title>
        <authorList>
            <person name="Ban H."/>
            <person name="Sato S."/>
            <person name="Yoshikawa S."/>
            <person name="Yamada K."/>
            <person name="Nakamura Y."/>
            <person name="Ichinomiya M."/>
            <person name="Sato N."/>
            <person name="Blanc-Mathieu R."/>
            <person name="Endo H."/>
            <person name="Kuwata A."/>
            <person name="Ogata H."/>
        </authorList>
    </citation>
    <scope>NUCLEOTIDE SEQUENCE [LARGE SCALE GENOMIC DNA]</scope>
    <source>
        <strain evidence="5">NIES 3700</strain>
    </source>
</reference>
<dbReference type="Pfam" id="PF13899">
    <property type="entry name" value="Thioredoxin_7"/>
    <property type="match status" value="1"/>
</dbReference>
<dbReference type="PROSITE" id="PS00194">
    <property type="entry name" value="THIOREDOXIN_1"/>
    <property type="match status" value="1"/>
</dbReference>
<dbReference type="InterPro" id="IPR051099">
    <property type="entry name" value="AGR/TXD"/>
</dbReference>
<dbReference type="SUPFAM" id="SSF52833">
    <property type="entry name" value="Thioredoxin-like"/>
    <property type="match status" value="1"/>
</dbReference>
<dbReference type="InterPro" id="IPR013766">
    <property type="entry name" value="Thioredoxin_domain"/>
</dbReference>
<accession>A0A9W7KZY7</accession>
<dbReference type="InterPro" id="IPR017937">
    <property type="entry name" value="Thioredoxin_CS"/>
</dbReference>
<evidence type="ECO:0000313" key="5">
    <source>
        <dbReference type="Proteomes" id="UP001165122"/>
    </source>
</evidence>
<dbReference type="PANTHER" id="PTHR15337:SF11">
    <property type="entry name" value="THIOREDOXIN DOMAIN-CONTAINING PROTEIN"/>
    <property type="match status" value="1"/>
</dbReference>
<name>A0A9W7KZY7_9STRA</name>
<dbReference type="PROSITE" id="PS51352">
    <property type="entry name" value="THIOREDOXIN_2"/>
    <property type="match status" value="1"/>
</dbReference>
<proteinExistence type="predicted"/>
<dbReference type="PANTHER" id="PTHR15337">
    <property type="entry name" value="ANTERIOR GRADIENT PROTEIN-RELATED"/>
    <property type="match status" value="1"/>
</dbReference>
<evidence type="ECO:0000256" key="1">
    <source>
        <dbReference type="ARBA" id="ARBA00022729"/>
    </source>
</evidence>
<feature type="chain" id="PRO_5040870677" description="Thioredoxin domain-containing protein" evidence="2">
    <location>
        <begin position="25"/>
        <end position="156"/>
    </location>
</feature>
<evidence type="ECO:0000256" key="2">
    <source>
        <dbReference type="SAM" id="SignalP"/>
    </source>
</evidence>
<dbReference type="EMBL" id="BRXW01000321">
    <property type="protein sequence ID" value="GMI18152.1"/>
    <property type="molecule type" value="Genomic_DNA"/>
</dbReference>
<dbReference type="OrthoDB" id="262308at2759"/>
<feature type="domain" description="Thioredoxin" evidence="3">
    <location>
        <begin position="19"/>
        <end position="150"/>
    </location>
</feature>
<dbReference type="Proteomes" id="UP001165122">
    <property type="component" value="Unassembled WGS sequence"/>
</dbReference>
<keyword evidence="5" id="KW-1185">Reference proteome</keyword>
<sequence>MYLRSIYWLLVAVTMLLSSNLVSAAENFDYSGLSSKTSMNDVQAEIKSTGKPGIVFVTQPWCGACKGLKGSVNEDSEINSILSNFVVSHASGDSLSAEWHAPGESDGYIPRVYFLDKNGEFVKVMAPNPDYAYFFPNANTVKAGLKQVLDGAVGEL</sequence>
<dbReference type="Gene3D" id="3.40.30.10">
    <property type="entry name" value="Glutaredoxin"/>
    <property type="match status" value="1"/>
</dbReference>
<comment type="caution">
    <text evidence="4">The sequence shown here is derived from an EMBL/GenBank/DDBJ whole genome shotgun (WGS) entry which is preliminary data.</text>
</comment>
<organism evidence="4 5">
    <name type="scientific">Triparma laevis f. longispina</name>
    <dbReference type="NCBI Taxonomy" id="1714387"/>
    <lineage>
        <taxon>Eukaryota</taxon>
        <taxon>Sar</taxon>
        <taxon>Stramenopiles</taxon>
        <taxon>Ochrophyta</taxon>
        <taxon>Bolidophyceae</taxon>
        <taxon>Parmales</taxon>
        <taxon>Triparmaceae</taxon>
        <taxon>Triparma</taxon>
    </lineage>
</organism>
<protein>
    <recommendedName>
        <fullName evidence="3">Thioredoxin domain-containing protein</fullName>
    </recommendedName>
</protein>
<evidence type="ECO:0000259" key="3">
    <source>
        <dbReference type="PROSITE" id="PS51352"/>
    </source>
</evidence>
<gene>
    <name evidence="4" type="ORF">TrLO_g4620</name>
</gene>
<dbReference type="AlphaFoldDB" id="A0A9W7KZY7"/>
<feature type="signal peptide" evidence="2">
    <location>
        <begin position="1"/>
        <end position="24"/>
    </location>
</feature>
<dbReference type="InterPro" id="IPR036249">
    <property type="entry name" value="Thioredoxin-like_sf"/>
</dbReference>
<evidence type="ECO:0000313" key="4">
    <source>
        <dbReference type="EMBL" id="GMI18152.1"/>
    </source>
</evidence>
<keyword evidence="1 2" id="KW-0732">Signal</keyword>